<evidence type="ECO:0000259" key="22">
    <source>
        <dbReference type="Pfam" id="PF04389"/>
    </source>
</evidence>
<evidence type="ECO:0000256" key="15">
    <source>
        <dbReference type="ARBA" id="ARBA00023049"/>
    </source>
</evidence>
<keyword evidence="15" id="KW-0482">Metalloprotease</keyword>
<sequence>MQKDNLNMKKTLILGLSILTTLHTYAQDTDSVAIRRIYNEALTNGKSYEWLRHLTKQIGPRLSGSAGAQKAVDWTKQIMEKEGFDRVFLQEVMVPHWVRGAKEEAYIQTGKQKITVPIAALGGSVATPPKGLQAQVIEVKSLTDLEQLGTEKIKGKIVFYNRPMDPTKLNTFEAYSGAVDQRANGATFAAKYGAVGAIVRSMTTANDDNPHTGSMRYGTGVPLIPTAAISTNGANQLSSLLKQNPQLTFFFKQNCETLPDAKSYNVVGEIKGSERPDEIIVVGGHLDSWDLSEGAHDDGSGCMQSVEVLRIMKALGYKPRRTIRAVMFMNEENGLKGGIGYADYAKKNNEKHIAAIESDNGGFTPRGFGIVGTPQQKAHVMAWKNLLAPYGLHEIGPGGGGADIGPLAQQGTALFGFKPDSQRYFDYHHTGIDKFEAVNKRELELGAASMAALTYLLDKYGLPEATAVK</sequence>
<dbReference type="EMBL" id="BAABHD010000005">
    <property type="protein sequence ID" value="GAA4447982.1"/>
    <property type="molecule type" value="Genomic_DNA"/>
</dbReference>
<dbReference type="Gene3D" id="3.40.630.10">
    <property type="entry name" value="Zn peptidases"/>
    <property type="match status" value="1"/>
</dbReference>
<organism evidence="23 24">
    <name type="scientific">Nibrella saemangeumensis</name>
    <dbReference type="NCBI Taxonomy" id="1084526"/>
    <lineage>
        <taxon>Bacteria</taxon>
        <taxon>Pseudomonadati</taxon>
        <taxon>Bacteroidota</taxon>
        <taxon>Cytophagia</taxon>
        <taxon>Cytophagales</taxon>
        <taxon>Spirosomataceae</taxon>
        <taxon>Nibrella</taxon>
    </lineage>
</organism>
<keyword evidence="13" id="KW-0862">Zinc</keyword>
<feature type="signal peptide" evidence="21">
    <location>
        <begin position="1"/>
        <end position="26"/>
    </location>
</feature>
<evidence type="ECO:0000256" key="20">
    <source>
        <dbReference type="ARBA" id="ARBA00033328"/>
    </source>
</evidence>
<evidence type="ECO:0000256" key="6">
    <source>
        <dbReference type="ARBA" id="ARBA00022525"/>
    </source>
</evidence>
<evidence type="ECO:0000313" key="24">
    <source>
        <dbReference type="Proteomes" id="UP001501175"/>
    </source>
</evidence>
<keyword evidence="6" id="KW-0964">Secreted</keyword>
<evidence type="ECO:0000256" key="21">
    <source>
        <dbReference type="SAM" id="SignalP"/>
    </source>
</evidence>
<evidence type="ECO:0000256" key="18">
    <source>
        <dbReference type="ARBA" id="ARBA00023228"/>
    </source>
</evidence>
<dbReference type="SUPFAM" id="SSF53187">
    <property type="entry name" value="Zn-dependent exopeptidases"/>
    <property type="match status" value="1"/>
</dbReference>
<accession>A0ABP8MCC9</accession>
<evidence type="ECO:0000256" key="2">
    <source>
        <dbReference type="ARBA" id="ARBA00004371"/>
    </source>
</evidence>
<evidence type="ECO:0000256" key="11">
    <source>
        <dbReference type="ARBA" id="ARBA00022801"/>
    </source>
</evidence>
<keyword evidence="16" id="KW-0865">Zymogen</keyword>
<dbReference type="Pfam" id="PF04389">
    <property type="entry name" value="Peptidase_M28"/>
    <property type="match status" value="1"/>
</dbReference>
<evidence type="ECO:0000256" key="16">
    <source>
        <dbReference type="ARBA" id="ARBA00023145"/>
    </source>
</evidence>
<evidence type="ECO:0000256" key="12">
    <source>
        <dbReference type="ARBA" id="ARBA00022824"/>
    </source>
</evidence>
<evidence type="ECO:0000256" key="7">
    <source>
        <dbReference type="ARBA" id="ARBA00022645"/>
    </source>
</evidence>
<feature type="chain" id="PRO_5045985384" description="Carboxypeptidase Q" evidence="21">
    <location>
        <begin position="27"/>
        <end position="469"/>
    </location>
</feature>
<evidence type="ECO:0000256" key="5">
    <source>
        <dbReference type="ARBA" id="ARBA00014116"/>
    </source>
</evidence>
<proteinExistence type="predicted"/>
<keyword evidence="18" id="KW-0458">Lysosome</keyword>
<evidence type="ECO:0000256" key="3">
    <source>
        <dbReference type="ARBA" id="ARBA00004555"/>
    </source>
</evidence>
<dbReference type="Gene3D" id="3.50.30.30">
    <property type="match status" value="1"/>
</dbReference>
<dbReference type="Proteomes" id="UP001501175">
    <property type="component" value="Unassembled WGS sequence"/>
</dbReference>
<gene>
    <name evidence="23" type="ORF">GCM10023189_05140</name>
</gene>
<keyword evidence="11" id="KW-0378">Hydrolase</keyword>
<reference evidence="24" key="1">
    <citation type="journal article" date="2019" name="Int. J. Syst. Evol. Microbiol.">
        <title>The Global Catalogue of Microorganisms (GCM) 10K type strain sequencing project: providing services to taxonomists for standard genome sequencing and annotation.</title>
        <authorList>
            <consortium name="The Broad Institute Genomics Platform"/>
            <consortium name="The Broad Institute Genome Sequencing Center for Infectious Disease"/>
            <person name="Wu L."/>
            <person name="Ma J."/>
        </authorList>
    </citation>
    <scope>NUCLEOTIDE SEQUENCE [LARGE SCALE GENOMIC DNA]</scope>
    <source>
        <strain evidence="24">JCM 17927</strain>
    </source>
</reference>
<evidence type="ECO:0000313" key="23">
    <source>
        <dbReference type="EMBL" id="GAA4447982.1"/>
    </source>
</evidence>
<feature type="domain" description="Peptidase M28" evidence="22">
    <location>
        <begin position="265"/>
        <end position="447"/>
    </location>
</feature>
<keyword evidence="8" id="KW-0645">Protease</keyword>
<evidence type="ECO:0000256" key="8">
    <source>
        <dbReference type="ARBA" id="ARBA00022670"/>
    </source>
</evidence>
<comment type="subunit">
    <text evidence="19">Homodimer. The monomeric form is inactive while the homodimer is active.</text>
</comment>
<dbReference type="PANTHER" id="PTHR12053">
    <property type="entry name" value="PROTEASE FAMILY M28 PLASMA GLUTAMATE CARBOXYPEPTIDASE-RELATED"/>
    <property type="match status" value="1"/>
</dbReference>
<evidence type="ECO:0000256" key="17">
    <source>
        <dbReference type="ARBA" id="ARBA00023180"/>
    </source>
</evidence>
<keyword evidence="17" id="KW-0325">Glycoprotein</keyword>
<evidence type="ECO:0000256" key="1">
    <source>
        <dbReference type="ARBA" id="ARBA00004240"/>
    </source>
</evidence>
<name>A0ABP8MCC9_9BACT</name>
<protein>
    <recommendedName>
        <fullName evidence="5">Carboxypeptidase Q</fullName>
    </recommendedName>
    <alternativeName>
        <fullName evidence="20">Plasma glutamate carboxypeptidase</fullName>
    </alternativeName>
</protein>
<dbReference type="PANTHER" id="PTHR12053:SF3">
    <property type="entry name" value="CARBOXYPEPTIDASE Q"/>
    <property type="match status" value="1"/>
</dbReference>
<keyword evidence="10 21" id="KW-0732">Signal</keyword>
<dbReference type="InterPro" id="IPR039866">
    <property type="entry name" value="CPQ"/>
</dbReference>
<dbReference type="InterPro" id="IPR007484">
    <property type="entry name" value="Peptidase_M28"/>
</dbReference>
<keyword evidence="7" id="KW-0121">Carboxypeptidase</keyword>
<keyword evidence="9" id="KW-0479">Metal-binding</keyword>
<keyword evidence="24" id="KW-1185">Reference proteome</keyword>
<keyword evidence="12" id="KW-0256">Endoplasmic reticulum</keyword>
<evidence type="ECO:0000256" key="10">
    <source>
        <dbReference type="ARBA" id="ARBA00022729"/>
    </source>
</evidence>
<comment type="caution">
    <text evidence="23">The sequence shown here is derived from an EMBL/GenBank/DDBJ whole genome shotgun (WGS) entry which is preliminary data.</text>
</comment>
<comment type="subcellular location">
    <subcellularLocation>
        <location evidence="1">Endoplasmic reticulum</location>
    </subcellularLocation>
    <subcellularLocation>
        <location evidence="3">Golgi apparatus</location>
    </subcellularLocation>
    <subcellularLocation>
        <location evidence="2">Lysosome</location>
    </subcellularLocation>
    <subcellularLocation>
        <location evidence="4">Secreted</location>
    </subcellularLocation>
</comment>
<evidence type="ECO:0000256" key="14">
    <source>
        <dbReference type="ARBA" id="ARBA00023034"/>
    </source>
</evidence>
<evidence type="ECO:0000256" key="13">
    <source>
        <dbReference type="ARBA" id="ARBA00022833"/>
    </source>
</evidence>
<keyword evidence="14" id="KW-0333">Golgi apparatus</keyword>
<evidence type="ECO:0000256" key="4">
    <source>
        <dbReference type="ARBA" id="ARBA00004613"/>
    </source>
</evidence>
<evidence type="ECO:0000256" key="9">
    <source>
        <dbReference type="ARBA" id="ARBA00022723"/>
    </source>
</evidence>
<evidence type="ECO:0000256" key="19">
    <source>
        <dbReference type="ARBA" id="ARBA00025833"/>
    </source>
</evidence>